<evidence type="ECO:0000256" key="6">
    <source>
        <dbReference type="ARBA" id="ARBA00022898"/>
    </source>
</evidence>
<evidence type="ECO:0000256" key="1">
    <source>
        <dbReference type="ARBA" id="ARBA00001933"/>
    </source>
</evidence>
<evidence type="ECO:0000256" key="5">
    <source>
        <dbReference type="ARBA" id="ARBA00022573"/>
    </source>
</evidence>
<organism evidence="11 12">
    <name type="scientific">Fulvimarina uroteuthidis</name>
    <dbReference type="NCBI Taxonomy" id="3098149"/>
    <lineage>
        <taxon>Bacteria</taxon>
        <taxon>Pseudomonadati</taxon>
        <taxon>Pseudomonadota</taxon>
        <taxon>Alphaproteobacteria</taxon>
        <taxon>Hyphomicrobiales</taxon>
        <taxon>Aurantimonadaceae</taxon>
        <taxon>Fulvimarina</taxon>
    </lineage>
</organism>
<dbReference type="GO" id="GO:0048472">
    <property type="term" value="F:threonine-phosphate decarboxylase activity"/>
    <property type="evidence" value="ECO:0007669"/>
    <property type="project" value="UniProtKB-EC"/>
</dbReference>
<evidence type="ECO:0000256" key="2">
    <source>
        <dbReference type="ARBA" id="ARBA00003444"/>
    </source>
</evidence>
<evidence type="ECO:0000256" key="3">
    <source>
        <dbReference type="ARBA" id="ARBA00004953"/>
    </source>
</evidence>
<dbReference type="NCBIfam" id="TIGR01140">
    <property type="entry name" value="L_thr_O3P_dcar"/>
    <property type="match status" value="1"/>
</dbReference>
<dbReference type="InterPro" id="IPR015421">
    <property type="entry name" value="PyrdxlP-dep_Trfase_major"/>
</dbReference>
<name>A0ABU5HXK5_9HYPH</name>
<dbReference type="Gene3D" id="3.90.1150.10">
    <property type="entry name" value="Aspartate Aminotransferase, domain 1"/>
    <property type="match status" value="1"/>
</dbReference>
<dbReference type="Pfam" id="PF00155">
    <property type="entry name" value="Aminotran_1_2"/>
    <property type="match status" value="1"/>
</dbReference>
<evidence type="ECO:0000256" key="7">
    <source>
        <dbReference type="ARBA" id="ARBA00023239"/>
    </source>
</evidence>
<dbReference type="CDD" id="cd00609">
    <property type="entry name" value="AAT_like"/>
    <property type="match status" value="1"/>
</dbReference>
<evidence type="ECO:0000256" key="8">
    <source>
        <dbReference type="ARBA" id="ARBA00029996"/>
    </source>
</evidence>
<comment type="pathway">
    <text evidence="3">Cofactor biosynthesis; adenosylcobalamin biosynthesis.</text>
</comment>
<evidence type="ECO:0000256" key="4">
    <source>
        <dbReference type="ARBA" id="ARBA00012285"/>
    </source>
</evidence>
<dbReference type="PANTHER" id="PTHR42885:SF1">
    <property type="entry name" value="THREONINE-PHOSPHATE DECARBOXYLASE"/>
    <property type="match status" value="1"/>
</dbReference>
<keyword evidence="12" id="KW-1185">Reference proteome</keyword>
<dbReference type="InterPro" id="IPR004838">
    <property type="entry name" value="NHTrfase_class1_PyrdxlP-BS"/>
</dbReference>
<gene>
    <name evidence="11" type="primary">cobD</name>
    <name evidence="11" type="ORF">U0C82_00855</name>
</gene>
<keyword evidence="5" id="KW-0169">Cobalamin biosynthesis</keyword>
<dbReference type="InterPro" id="IPR005860">
    <property type="entry name" value="CobD"/>
</dbReference>
<dbReference type="InterPro" id="IPR015422">
    <property type="entry name" value="PyrdxlP-dep_Trfase_small"/>
</dbReference>
<dbReference type="Proteomes" id="UP001294412">
    <property type="component" value="Unassembled WGS sequence"/>
</dbReference>
<evidence type="ECO:0000256" key="9">
    <source>
        <dbReference type="ARBA" id="ARBA00048531"/>
    </source>
</evidence>
<comment type="function">
    <text evidence="2">Decarboxylates L-threonine-O-3-phosphate to yield (R)-1-amino-2-propanol O-2-phosphate, the precursor for the linkage between the nucleotide loop and the corrin ring in cobalamin.</text>
</comment>
<accession>A0ABU5HXK5</accession>
<evidence type="ECO:0000313" key="11">
    <source>
        <dbReference type="EMBL" id="MDY8107696.1"/>
    </source>
</evidence>
<comment type="cofactor">
    <cofactor evidence="1">
        <name>pyridoxal 5'-phosphate</name>
        <dbReference type="ChEBI" id="CHEBI:597326"/>
    </cofactor>
</comment>
<feature type="domain" description="Aminotransferase class I/classII large" evidence="10">
    <location>
        <begin position="59"/>
        <end position="315"/>
    </location>
</feature>
<dbReference type="EC" id="4.1.1.81" evidence="4"/>
<keyword evidence="7 11" id="KW-0456">Lyase</keyword>
<dbReference type="EMBL" id="JAXLPB010000001">
    <property type="protein sequence ID" value="MDY8107696.1"/>
    <property type="molecule type" value="Genomic_DNA"/>
</dbReference>
<dbReference type="InterPro" id="IPR015424">
    <property type="entry name" value="PyrdxlP-dep_Trfase"/>
</dbReference>
<dbReference type="InterPro" id="IPR004839">
    <property type="entry name" value="Aminotransferase_I/II_large"/>
</dbReference>
<evidence type="ECO:0000313" key="12">
    <source>
        <dbReference type="Proteomes" id="UP001294412"/>
    </source>
</evidence>
<comment type="catalytic activity">
    <reaction evidence="9">
        <text>O-phospho-L-threonine + H(+) = (R)-1-aminopropan-2-yl phosphate + CO2</text>
        <dbReference type="Rhea" id="RHEA:11492"/>
        <dbReference type="ChEBI" id="CHEBI:15378"/>
        <dbReference type="ChEBI" id="CHEBI:16526"/>
        <dbReference type="ChEBI" id="CHEBI:58563"/>
        <dbReference type="ChEBI" id="CHEBI:58675"/>
        <dbReference type="EC" id="4.1.1.81"/>
    </reaction>
</comment>
<sequence>MIETPFKTHGGALDAAIERYGGSRADWLDLSTGINPAPPPVPDLLPDTWSRLPERAAEQRLANAARSAYGAPAKAGIAIAPGTQALISLLPYLFEPRTVAILDPTYSEHGRAFAAAGHTPCSFSHLAAIADAATIVVVVNPNNPDGKRFARRDLLDLADRLARRGGLLVVDEAFTDPEPGLSVAQETGRDGLLVLRSFGKFFGLAGLRLGFALTTPALAASLAARLGSWAVSGPALAIGTAFLEDRALIARVRVALGIQTDTLFGVLARVGLDVVGQTQLFATVHHPFAHALHGALCRRHILTRPFGYAPEWLRFGNPGEAHQALRLERALVESFAETRQARDDPARQSS</sequence>
<dbReference type="SUPFAM" id="SSF53383">
    <property type="entry name" value="PLP-dependent transferases"/>
    <property type="match status" value="1"/>
</dbReference>
<dbReference type="Gene3D" id="3.40.640.10">
    <property type="entry name" value="Type I PLP-dependent aspartate aminotransferase-like (Major domain)"/>
    <property type="match status" value="1"/>
</dbReference>
<dbReference type="PANTHER" id="PTHR42885">
    <property type="entry name" value="HISTIDINOL-PHOSPHATE AMINOTRANSFERASE-RELATED"/>
    <property type="match status" value="1"/>
</dbReference>
<protein>
    <recommendedName>
        <fullName evidence="4">threonine-phosphate decarboxylase</fullName>
        <ecNumber evidence="4">4.1.1.81</ecNumber>
    </recommendedName>
    <alternativeName>
        <fullName evidence="8">L-threonine-O-3-phosphate decarboxylase</fullName>
    </alternativeName>
</protein>
<dbReference type="PROSITE" id="PS00105">
    <property type="entry name" value="AA_TRANSFER_CLASS_1"/>
    <property type="match status" value="1"/>
</dbReference>
<evidence type="ECO:0000259" key="10">
    <source>
        <dbReference type="Pfam" id="PF00155"/>
    </source>
</evidence>
<reference evidence="11 12" key="1">
    <citation type="submission" date="2023-12" db="EMBL/GenBank/DDBJ databases">
        <title>Description of Novel Strain Fulvimarina sp. 2208YS6-2-32 isolated from Uroteuthis (Photololigo) edulis.</title>
        <authorList>
            <person name="Park J.-S."/>
        </authorList>
    </citation>
    <scope>NUCLEOTIDE SEQUENCE [LARGE SCALE GENOMIC DNA]</scope>
    <source>
        <strain evidence="11 12">2208YS6-2-32</strain>
    </source>
</reference>
<proteinExistence type="predicted"/>
<keyword evidence="6" id="KW-0663">Pyridoxal phosphate</keyword>
<dbReference type="RefSeq" id="WP_322184937.1">
    <property type="nucleotide sequence ID" value="NZ_JAXLPB010000001.1"/>
</dbReference>
<comment type="caution">
    <text evidence="11">The sequence shown here is derived from an EMBL/GenBank/DDBJ whole genome shotgun (WGS) entry which is preliminary data.</text>
</comment>